<reference evidence="12" key="1">
    <citation type="submission" date="2021-01" db="EMBL/GenBank/DDBJ databases">
        <authorList>
            <consortium name="Genoscope - CEA"/>
            <person name="William W."/>
        </authorList>
    </citation>
    <scope>NUCLEOTIDE SEQUENCE</scope>
</reference>
<evidence type="ECO:0000256" key="6">
    <source>
        <dbReference type="ARBA" id="ARBA00022840"/>
    </source>
</evidence>
<dbReference type="AlphaFoldDB" id="A0A8S1SL20"/>
<accession>A0A8S1SL20</accession>
<dbReference type="PANTHER" id="PTHR24351">
    <property type="entry name" value="RIBOSOMAL PROTEIN S6 KINASE"/>
    <property type="match status" value="1"/>
</dbReference>
<evidence type="ECO:0000256" key="5">
    <source>
        <dbReference type="ARBA" id="ARBA00022777"/>
    </source>
</evidence>
<evidence type="ECO:0000256" key="2">
    <source>
        <dbReference type="ARBA" id="ARBA00022553"/>
    </source>
</evidence>
<feature type="domain" description="Protein kinase" evidence="10">
    <location>
        <begin position="52"/>
        <end position="308"/>
    </location>
</feature>
<evidence type="ECO:0000313" key="12">
    <source>
        <dbReference type="EMBL" id="CAD8141335.1"/>
    </source>
</evidence>
<keyword evidence="5" id="KW-0418">Kinase</keyword>
<dbReference type="OrthoDB" id="63267at2759"/>
<evidence type="ECO:0000259" key="10">
    <source>
        <dbReference type="PROSITE" id="PS50011"/>
    </source>
</evidence>
<organism evidence="12 13">
    <name type="scientific">Paramecium pentaurelia</name>
    <dbReference type="NCBI Taxonomy" id="43138"/>
    <lineage>
        <taxon>Eukaryota</taxon>
        <taxon>Sar</taxon>
        <taxon>Alveolata</taxon>
        <taxon>Ciliophora</taxon>
        <taxon>Intramacronucleata</taxon>
        <taxon>Oligohymenophorea</taxon>
        <taxon>Peniculida</taxon>
        <taxon>Parameciidae</taxon>
        <taxon>Paramecium</taxon>
    </lineage>
</organism>
<comment type="caution">
    <text evidence="12">The sequence shown here is derived from an EMBL/GenBank/DDBJ whole genome shotgun (WGS) entry which is preliminary data.</text>
</comment>
<proteinExistence type="inferred from homology"/>
<feature type="binding site" evidence="7">
    <location>
        <position position="86"/>
    </location>
    <ligand>
        <name>ATP</name>
        <dbReference type="ChEBI" id="CHEBI:30616"/>
    </ligand>
</feature>
<evidence type="ECO:0000256" key="4">
    <source>
        <dbReference type="ARBA" id="ARBA00022741"/>
    </source>
</evidence>
<dbReference type="PROSITE" id="PS00107">
    <property type="entry name" value="PROTEIN_KINASE_ATP"/>
    <property type="match status" value="1"/>
</dbReference>
<dbReference type="GO" id="GO:0005524">
    <property type="term" value="F:ATP binding"/>
    <property type="evidence" value="ECO:0007669"/>
    <property type="project" value="UniProtKB-UniRule"/>
</dbReference>
<dbReference type="PROSITE" id="PS51285">
    <property type="entry name" value="AGC_KINASE_CTER"/>
    <property type="match status" value="1"/>
</dbReference>
<sequence>MGLVCFKEGPQVVLGADPIEQRDEEEENENEEVISEFPQQDENGKKISLSQFIMLRNLGKGSYGKVMLVQHIVSLKLYAMKVLIKKSVKTQTQKKHVQTERKVLEITNHNFITKLYYAFQTQTKLYLIMEFVSGGELFYHLKLKGRMTEKKMKFYAAEILIGLDYLHKQNIIYRDLKPENILLDSEGHIKLCDFGLSKICSWGDMYAKSICGTFEYIAPEIIVGEMYTKCCDWWTYGALLYDMLTGKPPFYQLTKKQILEYATGKDIEIPNYLSEEAIDLLKKLLNRNPDERLGGQRDAQEIYEHPFFKDVDFQKIERKEIEPPFEMQNERPFKFFDQNLIRKSSVNDTPVNELGRFQEFSNFTYNGDQLSSEYNQLLITH</sequence>
<keyword evidence="13" id="KW-1185">Reference proteome</keyword>
<dbReference type="InterPro" id="IPR045270">
    <property type="entry name" value="STKc_AGC"/>
</dbReference>
<evidence type="ECO:0000256" key="7">
    <source>
        <dbReference type="PROSITE-ProRule" id="PRU10141"/>
    </source>
</evidence>
<dbReference type="PROSITE" id="PS50011">
    <property type="entry name" value="PROTEIN_KINASE_DOM"/>
    <property type="match status" value="1"/>
</dbReference>
<protein>
    <submittedName>
        <fullName evidence="12">Uncharacterized protein</fullName>
    </submittedName>
</protein>
<dbReference type="InterPro" id="IPR008271">
    <property type="entry name" value="Ser/Thr_kinase_AS"/>
</dbReference>
<dbReference type="SMART" id="SM00220">
    <property type="entry name" value="S_TKc"/>
    <property type="match status" value="1"/>
</dbReference>
<evidence type="ECO:0000256" key="3">
    <source>
        <dbReference type="ARBA" id="ARBA00022679"/>
    </source>
</evidence>
<evidence type="ECO:0000256" key="1">
    <source>
        <dbReference type="ARBA" id="ARBA00022527"/>
    </source>
</evidence>
<dbReference type="InterPro" id="IPR017441">
    <property type="entry name" value="Protein_kinase_ATP_BS"/>
</dbReference>
<dbReference type="EMBL" id="CAJJDO010000010">
    <property type="protein sequence ID" value="CAD8141335.1"/>
    <property type="molecule type" value="Genomic_DNA"/>
</dbReference>
<gene>
    <name evidence="12" type="ORF">PPENT_87.1.T0100060</name>
</gene>
<evidence type="ECO:0000313" key="13">
    <source>
        <dbReference type="Proteomes" id="UP000689195"/>
    </source>
</evidence>
<dbReference type="FunFam" id="1.10.510.10:FF:000048">
    <property type="entry name" value="Protein kinase C"/>
    <property type="match status" value="1"/>
</dbReference>
<evidence type="ECO:0000259" key="11">
    <source>
        <dbReference type="PROSITE" id="PS51285"/>
    </source>
</evidence>
<dbReference type="Pfam" id="PF00069">
    <property type="entry name" value="Pkinase"/>
    <property type="match status" value="1"/>
</dbReference>
<dbReference type="CDD" id="cd05123">
    <property type="entry name" value="STKc_AGC"/>
    <property type="match status" value="1"/>
</dbReference>
<feature type="domain" description="AGC-kinase C-terminal" evidence="11">
    <location>
        <begin position="309"/>
        <end position="375"/>
    </location>
</feature>
<keyword evidence="3" id="KW-0808">Transferase</keyword>
<evidence type="ECO:0000256" key="8">
    <source>
        <dbReference type="RuleBase" id="RU000304"/>
    </source>
</evidence>
<keyword evidence="4 7" id="KW-0547">Nucleotide-binding</keyword>
<dbReference type="PROSITE" id="PS00108">
    <property type="entry name" value="PROTEIN_KINASE_ST"/>
    <property type="match status" value="1"/>
</dbReference>
<keyword evidence="1 8" id="KW-0723">Serine/threonine-protein kinase</keyword>
<name>A0A8S1SL20_9CILI</name>
<dbReference type="FunFam" id="3.30.200.20:FF:000537">
    <property type="entry name" value="Non-specific serine/threonine protein kinase"/>
    <property type="match status" value="1"/>
</dbReference>
<feature type="region of interest" description="Disordered" evidence="9">
    <location>
        <begin position="18"/>
        <end position="37"/>
    </location>
</feature>
<dbReference type="InterPro" id="IPR000961">
    <property type="entry name" value="AGC-kinase_C"/>
</dbReference>
<feature type="compositionally biased region" description="Acidic residues" evidence="9">
    <location>
        <begin position="22"/>
        <end position="34"/>
    </location>
</feature>
<evidence type="ECO:0000256" key="9">
    <source>
        <dbReference type="SAM" id="MobiDB-lite"/>
    </source>
</evidence>
<keyword evidence="6 7" id="KW-0067">ATP-binding</keyword>
<dbReference type="GO" id="GO:0004674">
    <property type="term" value="F:protein serine/threonine kinase activity"/>
    <property type="evidence" value="ECO:0007669"/>
    <property type="project" value="UniProtKB-KW"/>
</dbReference>
<dbReference type="Proteomes" id="UP000689195">
    <property type="component" value="Unassembled WGS sequence"/>
</dbReference>
<dbReference type="InterPro" id="IPR000719">
    <property type="entry name" value="Prot_kinase_dom"/>
</dbReference>
<keyword evidence="2" id="KW-0597">Phosphoprotein</keyword>
<comment type="similarity">
    <text evidence="8">Belongs to the protein kinase superfamily.</text>
</comment>